<dbReference type="Proteomes" id="UP000285794">
    <property type="component" value="Unassembled WGS sequence"/>
</dbReference>
<dbReference type="OrthoDB" id="9811416at2"/>
<gene>
    <name evidence="3" type="ORF">DWB61_03175</name>
</gene>
<protein>
    <recommendedName>
        <fullName evidence="5">Bacterial surface antigen (D15) domain-containing protein</fullName>
    </recommendedName>
</protein>
<proteinExistence type="predicted"/>
<evidence type="ECO:0000259" key="1">
    <source>
        <dbReference type="Pfam" id="PF03865"/>
    </source>
</evidence>
<dbReference type="EMBL" id="QQWG01000002">
    <property type="protein sequence ID" value="RRG24134.1"/>
    <property type="molecule type" value="Genomic_DNA"/>
</dbReference>
<evidence type="ECO:0000313" key="4">
    <source>
        <dbReference type="Proteomes" id="UP000285794"/>
    </source>
</evidence>
<sequence length="588" mass="68089">MKLYNINILFLFRISLLLILLLAISTSLLSQNKVYHLKLVGREISSFRKQAKQIKRHHFNDDKTLNFKVQQLKSYFIEKGYLETNIDSIYKISDTLYAFFHIGKPYVWKDLNLVVDKPIGGEYLGFNFKGSKGFSFKDGTDEQSVILDYYSNHGYPFATLTLSDIKITDGEISGNGLLSPNQRIVWDSILIKGNALIHSKFIENHLGIKPGQVYCEEKFEAISQLISKLDFISEIKPSELEFFDGVAKVHHYLKKQSANRFDGIIGFQNNKETNQLELTGEVDLDLVNSFHRGEHIQFNWRKLEESSQNLKVDFHYPYIFNSKLGTDLSFQLMKQDSTYVNTNLRLGLNFQQTGTSGVCLFYQLKSSNLISSKHFAGLTVLPDFADSKSNLLGFQYEYEKLDRRYNPLEGWHWILDLSGGENKIKRNVNMPDELYKNIDLKTKIFEGRLSLKNYIPLGSKLVYHWQVMAAWMERVNYFENDLYRLGGMKTIRGFNEDSFRASKYALTRQEFQFVPSQHTSIYLFYDLAWYEQEIQEKIMSDHPMGYGFGLNFFAGSGLFTLNYALGKQGEQSTDLKSAKIHFGFIAKF</sequence>
<dbReference type="InterPro" id="IPR005565">
    <property type="entry name" value="Hemolysn_activator_HlyB_C"/>
</dbReference>
<organism evidence="3 4">
    <name type="scientific">Ancylomarina euxinus</name>
    <dbReference type="NCBI Taxonomy" id="2283627"/>
    <lineage>
        <taxon>Bacteria</taxon>
        <taxon>Pseudomonadati</taxon>
        <taxon>Bacteroidota</taxon>
        <taxon>Bacteroidia</taxon>
        <taxon>Marinilabiliales</taxon>
        <taxon>Marinifilaceae</taxon>
        <taxon>Ancylomarina</taxon>
    </lineage>
</organism>
<dbReference type="RefSeq" id="WP_125029444.1">
    <property type="nucleotide sequence ID" value="NZ_JAPXVP010000002.1"/>
</dbReference>
<dbReference type="Gene3D" id="2.40.160.50">
    <property type="entry name" value="membrane protein fhac: a member of the omp85/tpsb transporter family"/>
    <property type="match status" value="1"/>
</dbReference>
<evidence type="ECO:0000259" key="2">
    <source>
        <dbReference type="Pfam" id="PF07244"/>
    </source>
</evidence>
<name>A0A425Y6K9_9BACT</name>
<keyword evidence="4" id="KW-1185">Reference proteome</keyword>
<dbReference type="InterPro" id="IPR010827">
    <property type="entry name" value="BamA/TamA_POTRA"/>
</dbReference>
<accession>A0A425Y6K9</accession>
<dbReference type="AlphaFoldDB" id="A0A425Y6K9"/>
<feature type="domain" description="POTRA" evidence="2">
    <location>
        <begin position="187"/>
        <end position="237"/>
    </location>
</feature>
<dbReference type="GO" id="GO:0019867">
    <property type="term" value="C:outer membrane"/>
    <property type="evidence" value="ECO:0007669"/>
    <property type="project" value="InterPro"/>
</dbReference>
<feature type="domain" description="Haemolysin activator HlyB C-terminal" evidence="1">
    <location>
        <begin position="441"/>
        <end position="551"/>
    </location>
</feature>
<comment type="caution">
    <text evidence="3">The sequence shown here is derived from an EMBL/GenBank/DDBJ whole genome shotgun (WGS) entry which is preliminary data.</text>
</comment>
<evidence type="ECO:0000313" key="3">
    <source>
        <dbReference type="EMBL" id="RRG24134.1"/>
    </source>
</evidence>
<reference evidence="3 4" key="1">
    <citation type="submission" date="2018-07" db="EMBL/GenBank/DDBJ databases">
        <title>Draft genome sequence of Ancylomarina sp. M1P.</title>
        <authorList>
            <person name="Yadav S."/>
            <person name="Villanueva L."/>
            <person name="Damste J.S.S."/>
        </authorList>
    </citation>
    <scope>NUCLEOTIDE SEQUENCE [LARGE SCALE GENOMIC DNA]</scope>
    <source>
        <strain evidence="3 4">M1P</strain>
    </source>
</reference>
<dbReference type="Pfam" id="PF03865">
    <property type="entry name" value="ShlB"/>
    <property type="match status" value="1"/>
</dbReference>
<evidence type="ECO:0008006" key="5">
    <source>
        <dbReference type="Google" id="ProtNLM"/>
    </source>
</evidence>
<dbReference type="Pfam" id="PF07244">
    <property type="entry name" value="POTRA"/>
    <property type="match status" value="1"/>
</dbReference>